<evidence type="ECO:0000313" key="1">
    <source>
        <dbReference type="EMBL" id="SBP56184.1"/>
    </source>
</evidence>
<sequence length="35" mass="4075">GSHIFLRFHCKFYFLDIIYKKLWIGPAASPSPPSH</sequence>
<feature type="non-terminal residue" evidence="1">
    <location>
        <position position="35"/>
    </location>
</feature>
<dbReference type="EMBL" id="HADY01017699">
    <property type="protein sequence ID" value="SBP56184.1"/>
    <property type="molecule type" value="Transcribed_RNA"/>
</dbReference>
<accession>A0A1A8AMD2</accession>
<proteinExistence type="predicted"/>
<dbReference type="AlphaFoldDB" id="A0A1A8AMD2"/>
<name>A0A1A8AMD2_NOTFU</name>
<reference evidence="1" key="1">
    <citation type="submission" date="2016-05" db="EMBL/GenBank/DDBJ databases">
        <authorList>
            <person name="Lavstsen T."/>
            <person name="Jespersen J.S."/>
        </authorList>
    </citation>
    <scope>NUCLEOTIDE SEQUENCE</scope>
    <source>
        <tissue evidence="1">Brain</tissue>
    </source>
</reference>
<reference evidence="1" key="2">
    <citation type="submission" date="2016-06" db="EMBL/GenBank/DDBJ databases">
        <title>The genome of a short-lived fish provides insights into sex chromosome evolution and the genetic control of aging.</title>
        <authorList>
            <person name="Reichwald K."/>
            <person name="Felder M."/>
            <person name="Petzold A."/>
            <person name="Koch P."/>
            <person name="Groth M."/>
            <person name="Platzer M."/>
        </authorList>
    </citation>
    <scope>NUCLEOTIDE SEQUENCE</scope>
    <source>
        <tissue evidence="1">Brain</tissue>
    </source>
</reference>
<protein>
    <submittedName>
        <fullName evidence="1">Uncharacterized protein</fullName>
    </submittedName>
</protein>
<feature type="non-terminal residue" evidence="1">
    <location>
        <position position="1"/>
    </location>
</feature>
<organism evidence="1">
    <name type="scientific">Nothobranchius furzeri</name>
    <name type="common">Turquoise killifish</name>
    <dbReference type="NCBI Taxonomy" id="105023"/>
    <lineage>
        <taxon>Eukaryota</taxon>
        <taxon>Metazoa</taxon>
        <taxon>Chordata</taxon>
        <taxon>Craniata</taxon>
        <taxon>Vertebrata</taxon>
        <taxon>Euteleostomi</taxon>
        <taxon>Actinopterygii</taxon>
        <taxon>Neopterygii</taxon>
        <taxon>Teleostei</taxon>
        <taxon>Neoteleostei</taxon>
        <taxon>Acanthomorphata</taxon>
        <taxon>Ovalentaria</taxon>
        <taxon>Atherinomorphae</taxon>
        <taxon>Cyprinodontiformes</taxon>
        <taxon>Nothobranchiidae</taxon>
        <taxon>Nothobranchius</taxon>
    </lineage>
</organism>
<gene>
    <name evidence="1" type="primary">CU457778.1</name>
</gene>